<evidence type="ECO:0000259" key="4">
    <source>
        <dbReference type="PROSITE" id="PS50166"/>
    </source>
</evidence>
<keyword evidence="3" id="KW-0539">Nucleus</keyword>
<evidence type="ECO:0000256" key="2">
    <source>
        <dbReference type="ARBA" id="ARBA00022448"/>
    </source>
</evidence>
<dbReference type="Proteomes" id="UP000308092">
    <property type="component" value="Unassembled WGS sequence"/>
</dbReference>
<dbReference type="STRING" id="1220188.A0A4S3JC06"/>
<comment type="subcellular location">
    <subcellularLocation>
        <location evidence="1">Nucleus</location>
    </subcellularLocation>
</comment>
<dbReference type="GO" id="GO:0006606">
    <property type="term" value="P:protein import into nucleus"/>
    <property type="evidence" value="ECO:0007669"/>
    <property type="project" value="TreeGrafter"/>
</dbReference>
<dbReference type="InterPro" id="IPR016024">
    <property type="entry name" value="ARM-type_fold"/>
</dbReference>
<dbReference type="SUPFAM" id="SSF48371">
    <property type="entry name" value="ARM repeat"/>
    <property type="match status" value="1"/>
</dbReference>
<evidence type="ECO:0000313" key="6">
    <source>
        <dbReference type="Proteomes" id="UP000308092"/>
    </source>
</evidence>
<dbReference type="PANTHER" id="PTHR10997:SF7">
    <property type="entry name" value="IMPORTIN-11"/>
    <property type="match status" value="1"/>
</dbReference>
<dbReference type="InterPro" id="IPR001494">
    <property type="entry name" value="Importin-beta_N"/>
</dbReference>
<dbReference type="GO" id="GO:0031267">
    <property type="term" value="F:small GTPase binding"/>
    <property type="evidence" value="ECO:0007669"/>
    <property type="project" value="InterPro"/>
</dbReference>
<reference evidence="5 6" key="1">
    <citation type="submission" date="2019-03" db="EMBL/GenBank/DDBJ databases">
        <title>The genome sequence of a newly discovered highly antifungal drug resistant Aspergillus species, Aspergillus tanneri NIH 1004.</title>
        <authorList>
            <person name="Mounaud S."/>
            <person name="Singh I."/>
            <person name="Joardar V."/>
            <person name="Pakala S."/>
            <person name="Pakala S."/>
            <person name="Venepally P."/>
            <person name="Hoover J."/>
            <person name="Nierman W."/>
            <person name="Chung J."/>
            <person name="Losada L."/>
        </authorList>
    </citation>
    <scope>NUCLEOTIDE SEQUENCE [LARGE SCALE GENOMIC DNA]</scope>
    <source>
        <strain evidence="5 6">NIH1004</strain>
    </source>
</reference>
<dbReference type="SMART" id="SM00913">
    <property type="entry name" value="IBN_N"/>
    <property type="match status" value="1"/>
</dbReference>
<evidence type="ECO:0000313" key="5">
    <source>
        <dbReference type="EMBL" id="THC92545.1"/>
    </source>
</evidence>
<name>A0A4S3JC06_9EURO</name>
<evidence type="ECO:0000256" key="3">
    <source>
        <dbReference type="ARBA" id="ARBA00023242"/>
    </source>
</evidence>
<dbReference type="GO" id="GO:0005635">
    <property type="term" value="C:nuclear envelope"/>
    <property type="evidence" value="ECO:0007669"/>
    <property type="project" value="TreeGrafter"/>
</dbReference>
<dbReference type="VEuPathDB" id="FungiDB:EYZ11_007998"/>
<sequence>MAQVVELPGESSPLTLQNVLSALVLAASSTQQQVQTGTKQLQNWETQEKYYSFLQDVFLDYSVPAEVRYLSIIQLKNGIDKYWRKSAINGIKKEEKDRIKIRALQAGLVEPAPLLALQNALMIAKIMRSEFPHDWYG</sequence>
<dbReference type="AlphaFoldDB" id="A0A4S3JC06"/>
<proteinExistence type="predicted"/>
<dbReference type="EMBL" id="SOSA01000327">
    <property type="protein sequence ID" value="THC92545.1"/>
    <property type="molecule type" value="Genomic_DNA"/>
</dbReference>
<organism evidence="5 6">
    <name type="scientific">Aspergillus tanneri</name>
    <dbReference type="NCBI Taxonomy" id="1220188"/>
    <lineage>
        <taxon>Eukaryota</taxon>
        <taxon>Fungi</taxon>
        <taxon>Dikarya</taxon>
        <taxon>Ascomycota</taxon>
        <taxon>Pezizomycotina</taxon>
        <taxon>Eurotiomycetes</taxon>
        <taxon>Eurotiomycetidae</taxon>
        <taxon>Eurotiales</taxon>
        <taxon>Aspergillaceae</taxon>
        <taxon>Aspergillus</taxon>
        <taxon>Aspergillus subgen. Circumdati</taxon>
    </lineage>
</organism>
<dbReference type="InterPro" id="IPR011989">
    <property type="entry name" value="ARM-like"/>
</dbReference>
<gene>
    <name evidence="5" type="ORF">EYZ11_007998</name>
</gene>
<protein>
    <recommendedName>
        <fullName evidence="4">Importin N-terminal domain-containing protein</fullName>
    </recommendedName>
</protein>
<dbReference type="PANTHER" id="PTHR10997">
    <property type="entry name" value="IMPORTIN-7, 8, 11"/>
    <property type="match status" value="1"/>
</dbReference>
<dbReference type="PROSITE" id="PS50166">
    <property type="entry name" value="IMPORTIN_B_NT"/>
    <property type="match status" value="1"/>
</dbReference>
<accession>A0A4S3JC06</accession>
<dbReference type="Gene3D" id="1.25.10.10">
    <property type="entry name" value="Leucine-rich Repeat Variant"/>
    <property type="match status" value="1"/>
</dbReference>
<keyword evidence="2" id="KW-0813">Transport</keyword>
<dbReference type="GO" id="GO:0005829">
    <property type="term" value="C:cytosol"/>
    <property type="evidence" value="ECO:0007669"/>
    <property type="project" value="TreeGrafter"/>
</dbReference>
<keyword evidence="6" id="KW-1185">Reference proteome</keyword>
<evidence type="ECO:0000256" key="1">
    <source>
        <dbReference type="ARBA" id="ARBA00004123"/>
    </source>
</evidence>
<feature type="domain" description="Importin N-terminal" evidence="4">
    <location>
        <begin position="37"/>
        <end position="109"/>
    </location>
</feature>
<dbReference type="Pfam" id="PF03810">
    <property type="entry name" value="IBN_N"/>
    <property type="match status" value="1"/>
</dbReference>
<comment type="caution">
    <text evidence="5">The sequence shown here is derived from an EMBL/GenBank/DDBJ whole genome shotgun (WGS) entry which is preliminary data.</text>
</comment>